<dbReference type="InterPro" id="IPR052895">
    <property type="entry name" value="HetReg/Transcr_Mod"/>
</dbReference>
<sequence length="127" mass="14864">PIQCQLFKYPLQEPDQGAYLYKALSYMWGSKEDNQPIYIQEPDGKGNTFLTPHCLYITQNLYAALLHIQNHFLDHVLWVDAIYINQEDNKEKEQQVQSMAKIYASTNHIIVWLREVSSNTDKVFEAL</sequence>
<gene>
    <name evidence="2" type="ORF">B0T25DRAFT_435199</name>
</gene>
<feature type="domain" description="Heterokaryon incompatibility" evidence="1">
    <location>
        <begin position="21"/>
        <end position="121"/>
    </location>
</feature>
<reference evidence="2" key="1">
    <citation type="journal article" date="2023" name="Mol. Phylogenet. Evol.">
        <title>Genome-scale phylogeny and comparative genomics of the fungal order Sordariales.</title>
        <authorList>
            <person name="Hensen N."/>
            <person name="Bonometti L."/>
            <person name="Westerberg I."/>
            <person name="Brannstrom I.O."/>
            <person name="Guillou S."/>
            <person name="Cros-Aarteil S."/>
            <person name="Calhoun S."/>
            <person name="Haridas S."/>
            <person name="Kuo A."/>
            <person name="Mondo S."/>
            <person name="Pangilinan J."/>
            <person name="Riley R."/>
            <person name="LaButti K."/>
            <person name="Andreopoulos B."/>
            <person name="Lipzen A."/>
            <person name="Chen C."/>
            <person name="Yan M."/>
            <person name="Daum C."/>
            <person name="Ng V."/>
            <person name="Clum A."/>
            <person name="Steindorff A."/>
            <person name="Ohm R.A."/>
            <person name="Martin F."/>
            <person name="Silar P."/>
            <person name="Natvig D.O."/>
            <person name="Lalanne C."/>
            <person name="Gautier V."/>
            <person name="Ament-Velasquez S.L."/>
            <person name="Kruys A."/>
            <person name="Hutchinson M.I."/>
            <person name="Powell A.J."/>
            <person name="Barry K."/>
            <person name="Miller A.N."/>
            <person name="Grigoriev I.V."/>
            <person name="Debuchy R."/>
            <person name="Gladieux P."/>
            <person name="Hiltunen Thoren M."/>
            <person name="Johannesson H."/>
        </authorList>
    </citation>
    <scope>NUCLEOTIDE SEQUENCE</scope>
    <source>
        <strain evidence="2">CBS 955.72</strain>
    </source>
</reference>
<feature type="non-terminal residue" evidence="2">
    <location>
        <position position="127"/>
    </location>
</feature>
<dbReference type="Proteomes" id="UP001275084">
    <property type="component" value="Unassembled WGS sequence"/>
</dbReference>
<keyword evidence="3" id="KW-1185">Reference proteome</keyword>
<feature type="non-terminal residue" evidence="2">
    <location>
        <position position="1"/>
    </location>
</feature>
<evidence type="ECO:0000313" key="2">
    <source>
        <dbReference type="EMBL" id="KAK3356375.1"/>
    </source>
</evidence>
<protein>
    <submittedName>
        <fullName evidence="2">Heterokaryon incompatibility</fullName>
    </submittedName>
</protein>
<dbReference type="EMBL" id="JAUIQD010000003">
    <property type="protein sequence ID" value="KAK3356375.1"/>
    <property type="molecule type" value="Genomic_DNA"/>
</dbReference>
<dbReference type="Pfam" id="PF06985">
    <property type="entry name" value="HET"/>
    <property type="match status" value="1"/>
</dbReference>
<name>A0AAJ0HK91_9PEZI</name>
<reference evidence="2" key="2">
    <citation type="submission" date="2023-06" db="EMBL/GenBank/DDBJ databases">
        <authorList>
            <consortium name="Lawrence Berkeley National Laboratory"/>
            <person name="Haridas S."/>
            <person name="Hensen N."/>
            <person name="Bonometti L."/>
            <person name="Westerberg I."/>
            <person name="Brannstrom I.O."/>
            <person name="Guillou S."/>
            <person name="Cros-Aarteil S."/>
            <person name="Calhoun S."/>
            <person name="Kuo A."/>
            <person name="Mondo S."/>
            <person name="Pangilinan J."/>
            <person name="Riley R."/>
            <person name="Labutti K."/>
            <person name="Andreopoulos B."/>
            <person name="Lipzen A."/>
            <person name="Chen C."/>
            <person name="Yanf M."/>
            <person name="Daum C."/>
            <person name="Ng V."/>
            <person name="Clum A."/>
            <person name="Steindorff A."/>
            <person name="Ohm R."/>
            <person name="Martin F."/>
            <person name="Silar P."/>
            <person name="Natvig D."/>
            <person name="Lalanne C."/>
            <person name="Gautier V."/>
            <person name="Ament-Velasquez S.L."/>
            <person name="Kruys A."/>
            <person name="Hutchinson M.I."/>
            <person name="Powell A.J."/>
            <person name="Barry K."/>
            <person name="Miller A.N."/>
            <person name="Grigoriev I.V."/>
            <person name="Debuchy R."/>
            <person name="Gladieux P."/>
            <person name="Thoren M.H."/>
            <person name="Johannesson H."/>
        </authorList>
    </citation>
    <scope>NUCLEOTIDE SEQUENCE</scope>
    <source>
        <strain evidence="2">CBS 955.72</strain>
    </source>
</reference>
<dbReference type="PANTHER" id="PTHR24148:SF78">
    <property type="entry name" value="HETEROKARYON INCOMPATIBILITY DOMAIN-CONTAINING PROTEIN"/>
    <property type="match status" value="1"/>
</dbReference>
<accession>A0AAJ0HK91</accession>
<comment type="caution">
    <text evidence="2">The sequence shown here is derived from an EMBL/GenBank/DDBJ whole genome shotgun (WGS) entry which is preliminary data.</text>
</comment>
<evidence type="ECO:0000259" key="1">
    <source>
        <dbReference type="Pfam" id="PF06985"/>
    </source>
</evidence>
<proteinExistence type="predicted"/>
<dbReference type="AlphaFoldDB" id="A0AAJ0HK91"/>
<dbReference type="InterPro" id="IPR010730">
    <property type="entry name" value="HET"/>
</dbReference>
<evidence type="ECO:0000313" key="3">
    <source>
        <dbReference type="Proteomes" id="UP001275084"/>
    </source>
</evidence>
<dbReference type="PANTHER" id="PTHR24148">
    <property type="entry name" value="ANKYRIN REPEAT DOMAIN-CONTAINING PROTEIN 39 HOMOLOG-RELATED"/>
    <property type="match status" value="1"/>
</dbReference>
<organism evidence="2 3">
    <name type="scientific">Lasiosphaeria hispida</name>
    <dbReference type="NCBI Taxonomy" id="260671"/>
    <lineage>
        <taxon>Eukaryota</taxon>
        <taxon>Fungi</taxon>
        <taxon>Dikarya</taxon>
        <taxon>Ascomycota</taxon>
        <taxon>Pezizomycotina</taxon>
        <taxon>Sordariomycetes</taxon>
        <taxon>Sordariomycetidae</taxon>
        <taxon>Sordariales</taxon>
        <taxon>Lasiosphaeriaceae</taxon>
        <taxon>Lasiosphaeria</taxon>
    </lineage>
</organism>